<dbReference type="SMART" id="SM00028">
    <property type="entry name" value="TPR"/>
    <property type="match status" value="5"/>
</dbReference>
<feature type="domain" description="Methyltransferase FkbM" evidence="2">
    <location>
        <begin position="272"/>
        <end position="422"/>
    </location>
</feature>
<dbReference type="Pfam" id="PF14559">
    <property type="entry name" value="TPR_19"/>
    <property type="match status" value="1"/>
</dbReference>
<dbReference type="SUPFAM" id="SSF48452">
    <property type="entry name" value="TPR-like"/>
    <property type="match status" value="1"/>
</dbReference>
<proteinExistence type="predicted"/>
<dbReference type="Pfam" id="PF13432">
    <property type="entry name" value="TPR_16"/>
    <property type="match status" value="1"/>
</dbReference>
<dbReference type="Gene3D" id="3.40.50.150">
    <property type="entry name" value="Vaccinia Virus protein VP39"/>
    <property type="match status" value="1"/>
</dbReference>
<dbReference type="PANTHER" id="PTHR34203">
    <property type="entry name" value="METHYLTRANSFERASE, FKBM FAMILY PROTEIN"/>
    <property type="match status" value="1"/>
</dbReference>
<dbReference type="Gene3D" id="1.25.40.10">
    <property type="entry name" value="Tetratricopeptide repeat domain"/>
    <property type="match status" value="2"/>
</dbReference>
<dbReference type="InterPro" id="IPR052514">
    <property type="entry name" value="SAM-dependent_MTase"/>
</dbReference>
<name>A0A3B0TL38_9ZZZZ</name>
<evidence type="ECO:0000256" key="1">
    <source>
        <dbReference type="SAM" id="MobiDB-lite"/>
    </source>
</evidence>
<feature type="region of interest" description="Disordered" evidence="1">
    <location>
        <begin position="195"/>
        <end position="215"/>
    </location>
</feature>
<protein>
    <recommendedName>
        <fullName evidence="2">Methyltransferase FkbM domain-containing protein</fullName>
    </recommendedName>
</protein>
<sequence>MKAKPSNLQQILLKGIEHHEGGRLDKAEAAFRDALKIDPGQPIALYIRGRMAQEAERHEEAAQLLKKSLARRADHVEGHFFLGEALTALGRFDDAAAAYAGALAINARFPQGHRRLGDALTRANRAEEAVASIHRALAIEPNQAASHFSLGVAQEALGQIDGALESYRRALGIDPGLTEAARHRDRLLEGIETSADKMAPELPPEPDPADPADDGVLFDQGNLRLRQCRYGRMLYFVNDDYIGRALDLYGEFSEAEAALFRQIVGPGMTAVDIGANLGVHALALARSVMPGGSVLALEPQRVVFQMLCANVANNGLTNVRALHAASGREEGMIKVPELNFDAGGNFGGMSLVDAGWGENVPVMPLDRLTLGACDFIKIDVEGMETDVVAGAEATIGKFRPVLYVENERQEKSAALIGRIFDLDYRLFWHVPPLFNPDNFRGKTENVFPRQGSVNMIGVPREMEIALGGFTEILSVDDHWK</sequence>
<accession>A0A3B0TL38</accession>
<gene>
    <name evidence="3" type="ORF">MNBD_ALPHA09-440</name>
</gene>
<dbReference type="InterPro" id="IPR006342">
    <property type="entry name" value="FkbM_mtfrase"/>
</dbReference>
<evidence type="ECO:0000313" key="3">
    <source>
        <dbReference type="EMBL" id="VAW14057.1"/>
    </source>
</evidence>
<evidence type="ECO:0000259" key="2">
    <source>
        <dbReference type="Pfam" id="PF05050"/>
    </source>
</evidence>
<organism evidence="3">
    <name type="scientific">hydrothermal vent metagenome</name>
    <dbReference type="NCBI Taxonomy" id="652676"/>
    <lineage>
        <taxon>unclassified sequences</taxon>
        <taxon>metagenomes</taxon>
        <taxon>ecological metagenomes</taxon>
    </lineage>
</organism>
<dbReference type="AlphaFoldDB" id="A0A3B0TL38"/>
<dbReference type="Pfam" id="PF13181">
    <property type="entry name" value="TPR_8"/>
    <property type="match status" value="1"/>
</dbReference>
<dbReference type="InterPro" id="IPR011990">
    <property type="entry name" value="TPR-like_helical_dom_sf"/>
</dbReference>
<dbReference type="PROSITE" id="PS50005">
    <property type="entry name" value="TPR"/>
    <property type="match status" value="3"/>
</dbReference>
<dbReference type="InterPro" id="IPR019734">
    <property type="entry name" value="TPR_rpt"/>
</dbReference>
<dbReference type="Pfam" id="PF05050">
    <property type="entry name" value="Methyltransf_21"/>
    <property type="match status" value="1"/>
</dbReference>
<dbReference type="InterPro" id="IPR029063">
    <property type="entry name" value="SAM-dependent_MTases_sf"/>
</dbReference>
<dbReference type="PANTHER" id="PTHR34203:SF15">
    <property type="entry name" value="SLL1173 PROTEIN"/>
    <property type="match status" value="1"/>
</dbReference>
<dbReference type="NCBIfam" id="TIGR01444">
    <property type="entry name" value="fkbM_fam"/>
    <property type="match status" value="1"/>
</dbReference>
<reference evidence="3" key="1">
    <citation type="submission" date="2018-06" db="EMBL/GenBank/DDBJ databases">
        <authorList>
            <person name="Zhirakovskaya E."/>
        </authorList>
    </citation>
    <scope>NUCLEOTIDE SEQUENCE</scope>
</reference>
<dbReference type="SUPFAM" id="SSF53335">
    <property type="entry name" value="S-adenosyl-L-methionine-dependent methyltransferases"/>
    <property type="match status" value="1"/>
</dbReference>
<dbReference type="EMBL" id="UOEM01000069">
    <property type="protein sequence ID" value="VAW14057.1"/>
    <property type="molecule type" value="Genomic_DNA"/>
</dbReference>